<dbReference type="EC" id="2.7.10.2" evidence="2"/>
<dbReference type="GO" id="GO:0005524">
    <property type="term" value="F:ATP binding"/>
    <property type="evidence" value="ECO:0007669"/>
    <property type="project" value="UniProtKB-KW"/>
</dbReference>
<comment type="similarity">
    <text evidence="1">Belongs to the CpsD/CapB family.</text>
</comment>
<evidence type="ECO:0000256" key="3">
    <source>
        <dbReference type="ARBA" id="ARBA00022679"/>
    </source>
</evidence>
<accession>A0A1I2HHX6</accession>
<keyword evidence="11" id="KW-1185">Reference proteome</keyword>
<evidence type="ECO:0000256" key="7">
    <source>
        <dbReference type="ARBA" id="ARBA00023137"/>
    </source>
</evidence>
<gene>
    <name evidence="10" type="ORF">SAMN05216378_5780</name>
</gene>
<reference evidence="11" key="1">
    <citation type="submission" date="2016-10" db="EMBL/GenBank/DDBJ databases">
        <authorList>
            <person name="Varghese N."/>
            <person name="Submissions S."/>
        </authorList>
    </citation>
    <scope>NUCLEOTIDE SEQUENCE [LARGE SCALE GENOMIC DNA]</scope>
    <source>
        <strain evidence="11">CGMCC 1.10784</strain>
    </source>
</reference>
<dbReference type="Pfam" id="PF13614">
    <property type="entry name" value="AAA_31"/>
    <property type="match status" value="1"/>
</dbReference>
<dbReference type="GO" id="GO:0005886">
    <property type="term" value="C:plasma membrane"/>
    <property type="evidence" value="ECO:0007669"/>
    <property type="project" value="TreeGrafter"/>
</dbReference>
<comment type="catalytic activity">
    <reaction evidence="8">
        <text>L-tyrosyl-[protein] + ATP = O-phospho-L-tyrosyl-[protein] + ADP + H(+)</text>
        <dbReference type="Rhea" id="RHEA:10596"/>
        <dbReference type="Rhea" id="RHEA-COMP:10136"/>
        <dbReference type="Rhea" id="RHEA-COMP:20101"/>
        <dbReference type="ChEBI" id="CHEBI:15378"/>
        <dbReference type="ChEBI" id="CHEBI:30616"/>
        <dbReference type="ChEBI" id="CHEBI:46858"/>
        <dbReference type="ChEBI" id="CHEBI:61978"/>
        <dbReference type="ChEBI" id="CHEBI:456216"/>
        <dbReference type="EC" id="2.7.10.2"/>
    </reaction>
</comment>
<dbReference type="NCBIfam" id="TIGR01007">
    <property type="entry name" value="eps_fam"/>
    <property type="match status" value="1"/>
</dbReference>
<dbReference type="Proteomes" id="UP000198855">
    <property type="component" value="Unassembled WGS sequence"/>
</dbReference>
<dbReference type="Gene3D" id="3.40.50.300">
    <property type="entry name" value="P-loop containing nucleotide triphosphate hydrolases"/>
    <property type="match status" value="1"/>
</dbReference>
<keyword evidence="5" id="KW-0418">Kinase</keyword>
<name>A0A1I2HHX6_9BACL</name>
<dbReference type="InterPro" id="IPR005702">
    <property type="entry name" value="Wzc-like_C"/>
</dbReference>
<dbReference type="EMBL" id="FOMT01000007">
    <property type="protein sequence ID" value="SFF28487.1"/>
    <property type="molecule type" value="Genomic_DNA"/>
</dbReference>
<dbReference type="PANTHER" id="PTHR32309:SF13">
    <property type="entry name" value="FERRIC ENTEROBACTIN TRANSPORT PROTEIN FEPE"/>
    <property type="match status" value="1"/>
</dbReference>
<evidence type="ECO:0000256" key="1">
    <source>
        <dbReference type="ARBA" id="ARBA00007316"/>
    </source>
</evidence>
<keyword evidence="4" id="KW-0547">Nucleotide-binding</keyword>
<evidence type="ECO:0000256" key="8">
    <source>
        <dbReference type="ARBA" id="ARBA00051245"/>
    </source>
</evidence>
<evidence type="ECO:0000256" key="6">
    <source>
        <dbReference type="ARBA" id="ARBA00022840"/>
    </source>
</evidence>
<dbReference type="InterPro" id="IPR050445">
    <property type="entry name" value="Bact_polysacc_biosynth/exp"/>
</dbReference>
<evidence type="ECO:0000313" key="11">
    <source>
        <dbReference type="Proteomes" id="UP000198855"/>
    </source>
</evidence>
<dbReference type="InterPro" id="IPR027417">
    <property type="entry name" value="P-loop_NTPase"/>
</dbReference>
<sequence>MWPLTSKKEKYKPSSPIIEACWKMRNKIDQIMENETCQVLTVTSAGKSEGKTTAAVNLACSYAQKDKKVLLVDANLRTPFLHEVFGVANNNGLTNVVTERYETSDIIRYTMMPNLFLISSGPNFIDPIELLTSSKMSTLLEELKREFDLIIMDTPPAMIWSDAQIVSSMSDGVLLVMKDGKVKKNHALKVKSMIEQVNTRIVGVVFNNKNKRKIAN</sequence>
<protein>
    <recommendedName>
        <fullName evidence="2">non-specific protein-tyrosine kinase</fullName>
        <ecNumber evidence="2">2.7.10.2</ecNumber>
    </recommendedName>
</protein>
<dbReference type="SUPFAM" id="SSF52540">
    <property type="entry name" value="P-loop containing nucleoside triphosphate hydrolases"/>
    <property type="match status" value="1"/>
</dbReference>
<evidence type="ECO:0000256" key="5">
    <source>
        <dbReference type="ARBA" id="ARBA00022777"/>
    </source>
</evidence>
<feature type="domain" description="AAA" evidence="9">
    <location>
        <begin position="50"/>
        <end position="182"/>
    </location>
</feature>
<dbReference type="PANTHER" id="PTHR32309">
    <property type="entry name" value="TYROSINE-PROTEIN KINASE"/>
    <property type="match status" value="1"/>
</dbReference>
<evidence type="ECO:0000256" key="2">
    <source>
        <dbReference type="ARBA" id="ARBA00011903"/>
    </source>
</evidence>
<evidence type="ECO:0000256" key="4">
    <source>
        <dbReference type="ARBA" id="ARBA00022741"/>
    </source>
</evidence>
<keyword evidence="3" id="KW-0808">Transferase</keyword>
<dbReference type="STRING" id="1045775.SAMN05216378_5780"/>
<evidence type="ECO:0000259" key="9">
    <source>
        <dbReference type="Pfam" id="PF13614"/>
    </source>
</evidence>
<keyword evidence="7" id="KW-0829">Tyrosine-protein kinase</keyword>
<dbReference type="CDD" id="cd05387">
    <property type="entry name" value="BY-kinase"/>
    <property type="match status" value="1"/>
</dbReference>
<evidence type="ECO:0000313" key="10">
    <source>
        <dbReference type="EMBL" id="SFF28487.1"/>
    </source>
</evidence>
<dbReference type="InterPro" id="IPR025669">
    <property type="entry name" value="AAA_dom"/>
</dbReference>
<dbReference type="GO" id="GO:0004715">
    <property type="term" value="F:non-membrane spanning protein tyrosine kinase activity"/>
    <property type="evidence" value="ECO:0007669"/>
    <property type="project" value="UniProtKB-EC"/>
</dbReference>
<dbReference type="AlphaFoldDB" id="A0A1I2HHX6"/>
<proteinExistence type="inferred from homology"/>
<keyword evidence="6" id="KW-0067">ATP-binding</keyword>
<organism evidence="10 11">
    <name type="scientific">Paenibacillus catalpae</name>
    <dbReference type="NCBI Taxonomy" id="1045775"/>
    <lineage>
        <taxon>Bacteria</taxon>
        <taxon>Bacillati</taxon>
        <taxon>Bacillota</taxon>
        <taxon>Bacilli</taxon>
        <taxon>Bacillales</taxon>
        <taxon>Paenibacillaceae</taxon>
        <taxon>Paenibacillus</taxon>
    </lineage>
</organism>